<comment type="caution">
    <text evidence="3">The sequence shown here is derived from an EMBL/GenBank/DDBJ whole genome shotgun (WGS) entry which is preliminary data.</text>
</comment>
<gene>
    <name evidence="3" type="ORF">K2173_018826</name>
</gene>
<feature type="region of interest" description="Disordered" evidence="1">
    <location>
        <begin position="29"/>
        <end position="95"/>
    </location>
</feature>
<name>A0AAV8SBE2_9ROSI</name>
<feature type="compositionally biased region" description="Polar residues" evidence="1">
    <location>
        <begin position="61"/>
        <end position="75"/>
    </location>
</feature>
<dbReference type="AlphaFoldDB" id="A0AAV8SBE2"/>
<reference evidence="3 4" key="1">
    <citation type="submission" date="2021-09" db="EMBL/GenBank/DDBJ databases">
        <title>Genomic insights and catalytic innovation underlie evolution of tropane alkaloids biosynthesis.</title>
        <authorList>
            <person name="Wang Y.-J."/>
            <person name="Tian T."/>
            <person name="Huang J.-P."/>
            <person name="Huang S.-X."/>
        </authorList>
    </citation>
    <scope>NUCLEOTIDE SEQUENCE [LARGE SCALE GENOMIC DNA]</scope>
    <source>
        <strain evidence="3">KIB-2018</strain>
        <tissue evidence="3">Leaf</tissue>
    </source>
</reference>
<evidence type="ECO:0000256" key="1">
    <source>
        <dbReference type="SAM" id="MobiDB-lite"/>
    </source>
</evidence>
<dbReference type="EMBL" id="JAIWQS010000012">
    <property type="protein sequence ID" value="KAJ8749341.1"/>
    <property type="molecule type" value="Genomic_DNA"/>
</dbReference>
<keyword evidence="4" id="KW-1185">Reference proteome</keyword>
<evidence type="ECO:0000259" key="2">
    <source>
        <dbReference type="Pfam" id="PF03108"/>
    </source>
</evidence>
<feature type="domain" description="Transposase MuDR plant" evidence="2">
    <location>
        <begin position="151"/>
        <end position="194"/>
    </location>
</feature>
<organism evidence="3 4">
    <name type="scientific">Erythroxylum novogranatense</name>
    <dbReference type="NCBI Taxonomy" id="1862640"/>
    <lineage>
        <taxon>Eukaryota</taxon>
        <taxon>Viridiplantae</taxon>
        <taxon>Streptophyta</taxon>
        <taxon>Embryophyta</taxon>
        <taxon>Tracheophyta</taxon>
        <taxon>Spermatophyta</taxon>
        <taxon>Magnoliopsida</taxon>
        <taxon>eudicotyledons</taxon>
        <taxon>Gunneridae</taxon>
        <taxon>Pentapetalae</taxon>
        <taxon>rosids</taxon>
        <taxon>fabids</taxon>
        <taxon>Malpighiales</taxon>
        <taxon>Erythroxylaceae</taxon>
        <taxon>Erythroxylum</taxon>
    </lineage>
</organism>
<feature type="compositionally biased region" description="Acidic residues" evidence="1">
    <location>
        <begin position="83"/>
        <end position="94"/>
    </location>
</feature>
<evidence type="ECO:0000313" key="4">
    <source>
        <dbReference type="Proteomes" id="UP001159364"/>
    </source>
</evidence>
<accession>A0AAV8SBE2</accession>
<feature type="compositionally biased region" description="Acidic residues" evidence="1">
    <location>
        <begin position="29"/>
        <end position="39"/>
    </location>
</feature>
<proteinExistence type="predicted"/>
<dbReference type="Proteomes" id="UP001159364">
    <property type="component" value="Linkage Group LG12"/>
</dbReference>
<sequence length="214" mass="24190">MRKEINVYVTHIVNIPSFVLEVLLTLGGEDGDGEGDEESFGAIKGEEESCEEESSGATGGQDKSSVATKGANTEAITLGVDAQVDEEEEEEDEDGFKHVEIPDDHEPIEIESTDFGSFIGSDQYPSREEFGEALRRPSSIIRHNPSDVEPNWRLGMEFDSAKDFRESIENYAVWIGYNVKFKKSERHRMRVRCIERYYGSCMSFVTRMKGVLKW</sequence>
<evidence type="ECO:0000313" key="3">
    <source>
        <dbReference type="EMBL" id="KAJ8749341.1"/>
    </source>
</evidence>
<protein>
    <recommendedName>
        <fullName evidence="2">Transposase MuDR plant domain-containing protein</fullName>
    </recommendedName>
</protein>
<dbReference type="InterPro" id="IPR004332">
    <property type="entry name" value="Transposase_MuDR"/>
</dbReference>
<dbReference type="Pfam" id="PF03108">
    <property type="entry name" value="DBD_Tnp_Mut"/>
    <property type="match status" value="1"/>
</dbReference>